<organism evidence="1 2">
    <name type="scientific">Portunus trituberculatus</name>
    <name type="common">Swimming crab</name>
    <name type="synonym">Neptunus trituberculatus</name>
    <dbReference type="NCBI Taxonomy" id="210409"/>
    <lineage>
        <taxon>Eukaryota</taxon>
        <taxon>Metazoa</taxon>
        <taxon>Ecdysozoa</taxon>
        <taxon>Arthropoda</taxon>
        <taxon>Crustacea</taxon>
        <taxon>Multicrustacea</taxon>
        <taxon>Malacostraca</taxon>
        <taxon>Eumalacostraca</taxon>
        <taxon>Eucarida</taxon>
        <taxon>Decapoda</taxon>
        <taxon>Pleocyemata</taxon>
        <taxon>Brachyura</taxon>
        <taxon>Eubrachyura</taxon>
        <taxon>Portunoidea</taxon>
        <taxon>Portunidae</taxon>
        <taxon>Portuninae</taxon>
        <taxon>Portunus</taxon>
    </lineage>
</organism>
<proteinExistence type="predicted"/>
<name>A0A5B7GT13_PORTR</name>
<evidence type="ECO:0000313" key="2">
    <source>
        <dbReference type="Proteomes" id="UP000324222"/>
    </source>
</evidence>
<keyword evidence="2" id="KW-1185">Reference proteome</keyword>
<reference evidence="1 2" key="1">
    <citation type="submission" date="2019-05" db="EMBL/GenBank/DDBJ databases">
        <title>Another draft genome of Portunus trituberculatus and its Hox gene families provides insights of decapod evolution.</title>
        <authorList>
            <person name="Jeong J.-H."/>
            <person name="Song I."/>
            <person name="Kim S."/>
            <person name="Choi T."/>
            <person name="Kim D."/>
            <person name="Ryu S."/>
            <person name="Kim W."/>
        </authorList>
    </citation>
    <scope>NUCLEOTIDE SEQUENCE [LARGE SCALE GENOMIC DNA]</scope>
    <source>
        <tissue evidence="1">Muscle</tissue>
    </source>
</reference>
<gene>
    <name evidence="1" type="ORF">E2C01_053720</name>
</gene>
<protein>
    <submittedName>
        <fullName evidence="1">Uncharacterized protein</fullName>
    </submittedName>
</protein>
<dbReference type="Proteomes" id="UP000324222">
    <property type="component" value="Unassembled WGS sequence"/>
</dbReference>
<comment type="caution">
    <text evidence="1">The sequence shown here is derived from an EMBL/GenBank/DDBJ whole genome shotgun (WGS) entry which is preliminary data.</text>
</comment>
<evidence type="ECO:0000313" key="1">
    <source>
        <dbReference type="EMBL" id="MPC59694.1"/>
    </source>
</evidence>
<dbReference type="AlphaFoldDB" id="A0A5B7GT13"/>
<accession>A0A5B7GT13</accession>
<dbReference type="EMBL" id="VSRR010016792">
    <property type="protein sequence ID" value="MPC59694.1"/>
    <property type="molecule type" value="Genomic_DNA"/>
</dbReference>
<sequence length="112" mass="13246">MLQQRVEATRQQVANNRRLAGQTMACRYQLRTVRGWQYKPRRKRGTTLKRLENYWEPGKAVHRFATTRSRHLQADVAISKRWRIVHVGHLWAVVVEEGCLWGQQRPPLSSDK</sequence>